<name>A0AAE3FX03_9EURY</name>
<gene>
    <name evidence="2" type="ORF">AArcSt2_04655</name>
</gene>
<dbReference type="RefSeq" id="WP_174654224.1">
    <property type="nucleotide sequence ID" value="NZ_JAKRVX010000002.1"/>
</dbReference>
<dbReference type="EMBL" id="JAKRVX010000002">
    <property type="protein sequence ID" value="MCL9816229.1"/>
    <property type="molecule type" value="Genomic_DNA"/>
</dbReference>
<evidence type="ECO:0000256" key="1">
    <source>
        <dbReference type="SAM" id="Phobius"/>
    </source>
</evidence>
<reference evidence="2" key="2">
    <citation type="submission" date="2022-02" db="EMBL/GenBank/DDBJ databases">
        <authorList>
            <person name="Elcheninov A.G."/>
            <person name="Sorokin D.Y."/>
            <person name="Kublanov I.V."/>
        </authorList>
    </citation>
    <scope>NUCLEOTIDE SEQUENCE</scope>
    <source>
        <strain evidence="2">AArc-St2</strain>
    </source>
</reference>
<keyword evidence="1" id="KW-1133">Transmembrane helix</keyword>
<accession>A0AAE3FX03</accession>
<feature type="transmembrane region" description="Helical" evidence="1">
    <location>
        <begin position="26"/>
        <end position="47"/>
    </location>
</feature>
<dbReference type="AlphaFoldDB" id="A0AAE3FX03"/>
<dbReference type="Proteomes" id="UP001203207">
    <property type="component" value="Unassembled WGS sequence"/>
</dbReference>
<evidence type="ECO:0000313" key="3">
    <source>
        <dbReference type="Proteomes" id="UP001203207"/>
    </source>
</evidence>
<keyword evidence="1" id="KW-0812">Transmembrane</keyword>
<sequence>MFDDRSTVPSGPPQYTTAVSLVSRELLLFCIVTTIPVLVLVAIVLVAENEPLWTFWLPAVGILVPLAVLTRLRLVVSVYDSCLTYRVSPWHRRARVIPFDSLTHVDRRYARPRSLISLRRINLGRSWIDWDSEEVRYVLARGIGIRLERSDGKEIELWVPNGTVLAAEIDAARAHRSR</sequence>
<protein>
    <submittedName>
        <fullName evidence="2">Uncharacterized protein</fullName>
    </submittedName>
</protein>
<feature type="transmembrane region" description="Helical" evidence="1">
    <location>
        <begin position="53"/>
        <end position="76"/>
    </location>
</feature>
<reference evidence="2" key="1">
    <citation type="journal article" date="2022" name="Syst. Appl. Microbiol.">
        <title>Natronocalculus amylovorans gen. nov., sp. nov., and Natranaeroarchaeum aerophilus sp. nov., dominant culturable amylolytic natronoarchaea from hypersaline soda lakes in southwestern Siberia.</title>
        <authorList>
            <person name="Sorokin D.Y."/>
            <person name="Elcheninov A.G."/>
            <person name="Khizhniak T.V."/>
            <person name="Koenen M."/>
            <person name="Bale N.J."/>
            <person name="Damste J.S.S."/>
            <person name="Kublanov I.V."/>
        </authorList>
    </citation>
    <scope>NUCLEOTIDE SEQUENCE</scope>
    <source>
        <strain evidence="2">AArc-St2</strain>
    </source>
</reference>
<evidence type="ECO:0000313" key="2">
    <source>
        <dbReference type="EMBL" id="MCL9816229.1"/>
    </source>
</evidence>
<organism evidence="2 3">
    <name type="scientific">Natronocalculus amylovorans</name>
    <dbReference type="NCBI Taxonomy" id="2917812"/>
    <lineage>
        <taxon>Archaea</taxon>
        <taxon>Methanobacteriati</taxon>
        <taxon>Methanobacteriota</taxon>
        <taxon>Stenosarchaea group</taxon>
        <taxon>Halobacteria</taxon>
        <taxon>Halobacteriales</taxon>
        <taxon>Haloferacaceae</taxon>
        <taxon>Natronocalculus</taxon>
    </lineage>
</organism>
<keyword evidence="3" id="KW-1185">Reference proteome</keyword>
<keyword evidence="1" id="KW-0472">Membrane</keyword>
<comment type="caution">
    <text evidence="2">The sequence shown here is derived from an EMBL/GenBank/DDBJ whole genome shotgun (WGS) entry which is preliminary data.</text>
</comment>
<proteinExistence type="predicted"/>